<accession>A0A0C9XBF1</accession>
<dbReference type="AlphaFoldDB" id="A0A0C9XBF1"/>
<dbReference type="PANTHER" id="PTHR46494:SF1">
    <property type="entry name" value="CORA FAMILY METAL ION TRANSPORTER (EUROFUNG)"/>
    <property type="match status" value="1"/>
</dbReference>
<dbReference type="SUPFAM" id="SSF144083">
    <property type="entry name" value="Magnesium transport protein CorA, transmembrane region"/>
    <property type="match status" value="1"/>
</dbReference>
<organism evidence="10 11">
    <name type="scientific">Laccaria amethystina LaAM-08-1</name>
    <dbReference type="NCBI Taxonomy" id="1095629"/>
    <lineage>
        <taxon>Eukaryota</taxon>
        <taxon>Fungi</taxon>
        <taxon>Dikarya</taxon>
        <taxon>Basidiomycota</taxon>
        <taxon>Agaricomycotina</taxon>
        <taxon>Agaricomycetes</taxon>
        <taxon>Agaricomycetidae</taxon>
        <taxon>Agaricales</taxon>
        <taxon>Agaricineae</taxon>
        <taxon>Hydnangiaceae</taxon>
        <taxon>Laccaria</taxon>
    </lineage>
</organism>
<evidence type="ECO:0000256" key="8">
    <source>
        <dbReference type="SAM" id="MobiDB-lite"/>
    </source>
</evidence>
<evidence type="ECO:0008006" key="12">
    <source>
        <dbReference type="Google" id="ProtNLM"/>
    </source>
</evidence>
<evidence type="ECO:0000256" key="2">
    <source>
        <dbReference type="ARBA" id="ARBA00009765"/>
    </source>
</evidence>
<dbReference type="PANTHER" id="PTHR46494">
    <property type="entry name" value="CORA FAMILY METAL ION TRANSPORTER (EUROFUNG)"/>
    <property type="match status" value="1"/>
</dbReference>
<dbReference type="GO" id="GO:0050897">
    <property type="term" value="F:cobalt ion binding"/>
    <property type="evidence" value="ECO:0007669"/>
    <property type="project" value="TreeGrafter"/>
</dbReference>
<sequence>MPRPFSAASHYHSRRNNTSRNLQFPQLDPGDESQPLSSSFYGSTSHTPRSSPSSTQTQLGAQQHCDPYTQEKHAGAEPGVNPLHSASIAEYSHFVQACVIDVVDYDARDAVFKRMRNDEFIGVMREQHRMPSAPPPRRVRWINIGGIDWGVLSTLALRYNLHALSLEDILHERGHTHSKADYYPGHVFLRILCHSLQRGDSAPCYKDHLGHNHPPSPPPGSEFDLESGEFPSASVVTSSPEMLSPVAEVPIDRRPDFERSGVVSPMITDPAEDARNKRIARMHLSGARHALRRRLTGMSGFMSPAGNKKVIQIKALTKGEGVNVKQEPLFIFLLRDGTVISIHPSTSGYTSPIADRLTQPDSVLRTSEDASLLVQSLLDLVVDRILEVMDEYQLKIHNLEHSILLNPGMDSVRSLHILSGDMILHRRTLDPIKTMIYGLRRYDLDRSAAIASEMASVLDDEEKRGADSSDWDRESEWDDIGTTTTGLNLKKNVKGKQRKSTRVEGFFSYKSKVYLADVYDHMDFALTSLDMFSGISENLINYAFNMASYEMNKVMNRLTLATIIFLPLTLLTGYFGMNFDPFWSVNENSDTFFWKIAIPIMAALVPIFMFEDIKTAFHYLQKRRNAQKVVSDLLL</sequence>
<dbReference type="Pfam" id="PF01544">
    <property type="entry name" value="CorA"/>
    <property type="match status" value="2"/>
</dbReference>
<dbReference type="HOGENOM" id="CLU_015119_1_0_1"/>
<dbReference type="Gene3D" id="1.20.58.340">
    <property type="entry name" value="Magnesium transport protein CorA, transmembrane region"/>
    <property type="match status" value="2"/>
</dbReference>
<gene>
    <name evidence="10" type="ORF">K443DRAFT_6291</name>
</gene>
<evidence type="ECO:0000313" key="10">
    <source>
        <dbReference type="EMBL" id="KIK02241.1"/>
    </source>
</evidence>
<evidence type="ECO:0000313" key="11">
    <source>
        <dbReference type="Proteomes" id="UP000054477"/>
    </source>
</evidence>
<evidence type="ECO:0000256" key="7">
    <source>
        <dbReference type="ARBA" id="ARBA00023136"/>
    </source>
</evidence>
<reference evidence="10 11" key="1">
    <citation type="submission" date="2014-04" db="EMBL/GenBank/DDBJ databases">
        <authorList>
            <consortium name="DOE Joint Genome Institute"/>
            <person name="Kuo A."/>
            <person name="Kohler A."/>
            <person name="Nagy L.G."/>
            <person name="Floudas D."/>
            <person name="Copeland A."/>
            <person name="Barry K.W."/>
            <person name="Cichocki N."/>
            <person name="Veneault-Fourrey C."/>
            <person name="LaButti K."/>
            <person name="Lindquist E.A."/>
            <person name="Lipzen A."/>
            <person name="Lundell T."/>
            <person name="Morin E."/>
            <person name="Murat C."/>
            <person name="Sun H."/>
            <person name="Tunlid A."/>
            <person name="Henrissat B."/>
            <person name="Grigoriev I.V."/>
            <person name="Hibbett D.S."/>
            <person name="Martin F."/>
            <person name="Nordberg H.P."/>
            <person name="Cantor M.N."/>
            <person name="Hua S.X."/>
        </authorList>
    </citation>
    <scope>NUCLEOTIDE SEQUENCE [LARGE SCALE GENOMIC DNA]</scope>
    <source>
        <strain evidence="10 11">LaAM-08-1</strain>
    </source>
</reference>
<dbReference type="GO" id="GO:0015087">
    <property type="term" value="F:cobalt ion transmembrane transporter activity"/>
    <property type="evidence" value="ECO:0007669"/>
    <property type="project" value="TreeGrafter"/>
</dbReference>
<dbReference type="GO" id="GO:0015095">
    <property type="term" value="F:magnesium ion transmembrane transporter activity"/>
    <property type="evidence" value="ECO:0007669"/>
    <property type="project" value="TreeGrafter"/>
</dbReference>
<comment type="similarity">
    <text evidence="2">Belongs to the CorA metal ion transporter (MIT) (TC 1.A.35) family.</text>
</comment>
<keyword evidence="5 9" id="KW-0812">Transmembrane</keyword>
<evidence type="ECO:0000256" key="1">
    <source>
        <dbReference type="ARBA" id="ARBA00004651"/>
    </source>
</evidence>
<dbReference type="EMBL" id="KN838595">
    <property type="protein sequence ID" value="KIK02241.1"/>
    <property type="molecule type" value="Genomic_DNA"/>
</dbReference>
<dbReference type="STRING" id="1095629.A0A0C9XBF1"/>
<dbReference type="GO" id="GO:0000287">
    <property type="term" value="F:magnesium ion binding"/>
    <property type="evidence" value="ECO:0007669"/>
    <property type="project" value="TreeGrafter"/>
</dbReference>
<feature type="compositionally biased region" description="Low complexity" evidence="8">
    <location>
        <begin position="43"/>
        <end position="58"/>
    </location>
</feature>
<evidence type="ECO:0000256" key="9">
    <source>
        <dbReference type="SAM" id="Phobius"/>
    </source>
</evidence>
<dbReference type="SUPFAM" id="SSF143865">
    <property type="entry name" value="CorA soluble domain-like"/>
    <property type="match status" value="1"/>
</dbReference>
<feature type="transmembrane region" description="Helical" evidence="9">
    <location>
        <begin position="558"/>
        <end position="577"/>
    </location>
</feature>
<dbReference type="Proteomes" id="UP000054477">
    <property type="component" value="Unassembled WGS sequence"/>
</dbReference>
<keyword evidence="4" id="KW-1003">Cell membrane</keyword>
<evidence type="ECO:0000256" key="5">
    <source>
        <dbReference type="ARBA" id="ARBA00022692"/>
    </source>
</evidence>
<keyword evidence="7 9" id="KW-0472">Membrane</keyword>
<dbReference type="InterPro" id="IPR045863">
    <property type="entry name" value="CorA_TM1_TM2"/>
</dbReference>
<comment type="subcellular location">
    <subcellularLocation>
        <location evidence="1">Cell membrane</location>
        <topology evidence="1">Multi-pass membrane protein</topology>
    </subcellularLocation>
</comment>
<feature type="region of interest" description="Disordered" evidence="8">
    <location>
        <begin position="205"/>
        <end position="237"/>
    </location>
</feature>
<keyword evidence="6 9" id="KW-1133">Transmembrane helix</keyword>
<feature type="transmembrane region" description="Helical" evidence="9">
    <location>
        <begin position="592"/>
        <end position="610"/>
    </location>
</feature>
<reference evidence="11" key="2">
    <citation type="submission" date="2015-01" db="EMBL/GenBank/DDBJ databases">
        <title>Evolutionary Origins and Diversification of the Mycorrhizal Mutualists.</title>
        <authorList>
            <consortium name="DOE Joint Genome Institute"/>
            <consortium name="Mycorrhizal Genomics Consortium"/>
            <person name="Kohler A."/>
            <person name="Kuo A."/>
            <person name="Nagy L.G."/>
            <person name="Floudas D."/>
            <person name="Copeland A."/>
            <person name="Barry K.W."/>
            <person name="Cichocki N."/>
            <person name="Veneault-Fourrey C."/>
            <person name="LaButti K."/>
            <person name="Lindquist E.A."/>
            <person name="Lipzen A."/>
            <person name="Lundell T."/>
            <person name="Morin E."/>
            <person name="Murat C."/>
            <person name="Riley R."/>
            <person name="Ohm R."/>
            <person name="Sun H."/>
            <person name="Tunlid A."/>
            <person name="Henrissat B."/>
            <person name="Grigoriev I.V."/>
            <person name="Hibbett D.S."/>
            <person name="Martin F."/>
        </authorList>
    </citation>
    <scope>NUCLEOTIDE SEQUENCE [LARGE SCALE GENOMIC DNA]</scope>
    <source>
        <strain evidence="11">LaAM-08-1</strain>
    </source>
</reference>
<feature type="region of interest" description="Disordered" evidence="8">
    <location>
        <begin position="1"/>
        <end position="63"/>
    </location>
</feature>
<dbReference type="GO" id="GO:0005886">
    <property type="term" value="C:plasma membrane"/>
    <property type="evidence" value="ECO:0007669"/>
    <property type="project" value="UniProtKB-SubCell"/>
</dbReference>
<proteinExistence type="inferred from homology"/>
<keyword evidence="11" id="KW-1185">Reference proteome</keyword>
<protein>
    <recommendedName>
        <fullName evidence="12">Magnesium transport protein CorA</fullName>
    </recommendedName>
</protein>
<evidence type="ECO:0000256" key="6">
    <source>
        <dbReference type="ARBA" id="ARBA00022989"/>
    </source>
</evidence>
<evidence type="ECO:0000256" key="3">
    <source>
        <dbReference type="ARBA" id="ARBA00022448"/>
    </source>
</evidence>
<dbReference type="InterPro" id="IPR045861">
    <property type="entry name" value="CorA_cytoplasmic_dom"/>
</dbReference>
<dbReference type="Gene3D" id="3.30.460.20">
    <property type="entry name" value="CorA soluble domain-like"/>
    <property type="match status" value="1"/>
</dbReference>
<dbReference type="OrthoDB" id="165352at2759"/>
<evidence type="ECO:0000256" key="4">
    <source>
        <dbReference type="ARBA" id="ARBA00022475"/>
    </source>
</evidence>
<dbReference type="InterPro" id="IPR002523">
    <property type="entry name" value="MgTranspt_CorA/ZnTranspt_ZntB"/>
</dbReference>
<name>A0A0C9XBF1_9AGAR</name>
<keyword evidence="3" id="KW-0813">Transport</keyword>